<dbReference type="PANTHER" id="PTHR35936:SF17">
    <property type="entry name" value="ARGININE-BINDING EXTRACELLULAR PROTEIN ARTP"/>
    <property type="match status" value="1"/>
</dbReference>
<feature type="signal peptide" evidence="2">
    <location>
        <begin position="1"/>
        <end position="21"/>
    </location>
</feature>
<dbReference type="AlphaFoldDB" id="A0A7Y0L7Q9"/>
<feature type="chain" id="PRO_5038459114" evidence="2">
    <location>
        <begin position="22"/>
        <end position="285"/>
    </location>
</feature>
<sequence>MGNLSKISMAAALGVGTFLLAGCGSSAGASNTLLGQVKSTHQLIIAESAFAPQDYQNPQTKQWTGYDVDILRGFAKSLGAKLKIDALPFSSSIQAVADKRADITIDIYKTANRAKVLSFSRPMLNYDDAIAVNSQSPGVTQDSVSALKGKTIAVVTGSAEVPEAQAVPGANVTQYGSVAESFLALSEGRVAADFQPDTDIAWAKRQNPSLHIKILGAVPASISPPIQSLRGYFGVPKGSYSQSFLNKLNAYLKTIAENGTEQKILDKYGMTSPVFLKGISSAPNS</sequence>
<evidence type="ECO:0000256" key="1">
    <source>
        <dbReference type="ARBA" id="ARBA00022729"/>
    </source>
</evidence>
<evidence type="ECO:0000259" key="3">
    <source>
        <dbReference type="SMART" id="SM00062"/>
    </source>
</evidence>
<keyword evidence="1 2" id="KW-0732">Signal</keyword>
<evidence type="ECO:0000313" key="5">
    <source>
        <dbReference type="Proteomes" id="UP000533476"/>
    </source>
</evidence>
<dbReference type="SUPFAM" id="SSF53850">
    <property type="entry name" value="Periplasmic binding protein-like II"/>
    <property type="match status" value="1"/>
</dbReference>
<dbReference type="InterPro" id="IPR001638">
    <property type="entry name" value="Solute-binding_3/MltF_N"/>
</dbReference>
<dbReference type="CDD" id="cd13530">
    <property type="entry name" value="PBP2_peptides_like"/>
    <property type="match status" value="1"/>
</dbReference>
<accession>A0A7Y0L7Q9</accession>
<keyword evidence="5" id="KW-1185">Reference proteome</keyword>
<evidence type="ECO:0000313" key="4">
    <source>
        <dbReference type="EMBL" id="NMP24869.1"/>
    </source>
</evidence>
<reference evidence="4 5" key="1">
    <citation type="submission" date="2020-04" db="EMBL/GenBank/DDBJ databases">
        <authorList>
            <person name="Zhang R."/>
            <person name="Schippers A."/>
        </authorList>
    </citation>
    <scope>NUCLEOTIDE SEQUENCE [LARGE SCALE GENOMIC DNA]</scope>
    <source>
        <strain evidence="4 5">DSM 109850</strain>
    </source>
</reference>
<evidence type="ECO:0000256" key="2">
    <source>
        <dbReference type="SAM" id="SignalP"/>
    </source>
</evidence>
<dbReference type="RefSeq" id="WP_169103073.1">
    <property type="nucleotide sequence ID" value="NZ_JABBVZ010000165.1"/>
</dbReference>
<dbReference type="Proteomes" id="UP000533476">
    <property type="component" value="Unassembled WGS sequence"/>
</dbReference>
<proteinExistence type="predicted"/>
<gene>
    <name evidence="4" type="ORF">HIJ39_21415</name>
</gene>
<dbReference type="EMBL" id="JABBVZ010000165">
    <property type="protein sequence ID" value="NMP24869.1"/>
    <property type="molecule type" value="Genomic_DNA"/>
</dbReference>
<comment type="caution">
    <text evidence="4">The sequence shown here is derived from an EMBL/GenBank/DDBJ whole genome shotgun (WGS) entry which is preliminary data.</text>
</comment>
<dbReference type="PROSITE" id="PS51257">
    <property type="entry name" value="PROKAR_LIPOPROTEIN"/>
    <property type="match status" value="1"/>
</dbReference>
<protein>
    <submittedName>
        <fullName evidence="4">Amino acid ABC transporter substrate-binding protein</fullName>
    </submittedName>
</protein>
<feature type="domain" description="Solute-binding protein family 3/N-terminal" evidence="3">
    <location>
        <begin position="42"/>
        <end position="272"/>
    </location>
</feature>
<dbReference type="Gene3D" id="3.40.190.10">
    <property type="entry name" value="Periplasmic binding protein-like II"/>
    <property type="match status" value="2"/>
</dbReference>
<dbReference type="SMART" id="SM00062">
    <property type="entry name" value="PBPb"/>
    <property type="match status" value="1"/>
</dbReference>
<dbReference type="Pfam" id="PF00497">
    <property type="entry name" value="SBP_bac_3"/>
    <property type="match status" value="1"/>
</dbReference>
<organism evidence="4 5">
    <name type="scientific">Sulfobacillus harzensis</name>
    <dbReference type="NCBI Taxonomy" id="2729629"/>
    <lineage>
        <taxon>Bacteria</taxon>
        <taxon>Bacillati</taxon>
        <taxon>Bacillota</taxon>
        <taxon>Clostridia</taxon>
        <taxon>Eubacteriales</taxon>
        <taxon>Clostridiales Family XVII. Incertae Sedis</taxon>
        <taxon>Sulfobacillus</taxon>
    </lineage>
</organism>
<name>A0A7Y0L7Q9_9FIRM</name>
<dbReference type="PANTHER" id="PTHR35936">
    <property type="entry name" value="MEMBRANE-BOUND LYTIC MUREIN TRANSGLYCOSYLASE F"/>
    <property type="match status" value="1"/>
</dbReference>